<organism evidence="1 2">
    <name type="scientific">Acetobacter orientalis</name>
    <dbReference type="NCBI Taxonomy" id="146474"/>
    <lineage>
        <taxon>Bacteria</taxon>
        <taxon>Pseudomonadati</taxon>
        <taxon>Pseudomonadota</taxon>
        <taxon>Alphaproteobacteria</taxon>
        <taxon>Acetobacterales</taxon>
        <taxon>Acetobacteraceae</taxon>
        <taxon>Acetobacter</taxon>
    </lineage>
</organism>
<evidence type="ECO:0000313" key="2">
    <source>
        <dbReference type="Proteomes" id="UP000270034"/>
    </source>
</evidence>
<gene>
    <name evidence="1" type="ORF">AcetOrient_orf02096</name>
</gene>
<evidence type="ECO:0000313" key="1">
    <source>
        <dbReference type="EMBL" id="BBC79745.1"/>
    </source>
</evidence>
<accession>A0A2Z5ZHB3</accession>
<sequence>MLSLCLVKAGPQAYTPAPKALKDSFKYSKLQSDWYILVVT</sequence>
<dbReference type="KEGG" id="aot:AcetOri_orf02096"/>
<dbReference type="EMBL" id="AP018515">
    <property type="protein sequence ID" value="BBC79745.1"/>
    <property type="molecule type" value="Genomic_DNA"/>
</dbReference>
<dbReference type="AlphaFoldDB" id="A0A2Z5ZHB3"/>
<dbReference type="Proteomes" id="UP000270034">
    <property type="component" value="Chromosome"/>
</dbReference>
<protein>
    <submittedName>
        <fullName evidence="1">Beta-galactosidase</fullName>
    </submittedName>
</protein>
<reference evidence="1 2" key="1">
    <citation type="submission" date="2018-02" db="EMBL/GenBank/DDBJ databases">
        <title>Acetobacter orientalis genome.</title>
        <authorList>
            <person name="Nakashima N."/>
            <person name="Tamura T."/>
        </authorList>
    </citation>
    <scope>NUCLEOTIDE SEQUENCE [LARGE SCALE GENOMIC DNA]</scope>
    <source>
        <strain evidence="1 2">FAN1</strain>
    </source>
</reference>
<proteinExistence type="predicted"/>
<name>A0A2Z5ZHB3_9PROT</name>